<accession>A0A430FNA2</accession>
<proteinExistence type="predicted"/>
<keyword evidence="2" id="KW-1185">Reference proteome</keyword>
<evidence type="ECO:0000313" key="1">
    <source>
        <dbReference type="EMBL" id="RSX54294.1"/>
    </source>
</evidence>
<gene>
    <name evidence="1" type="ORF">D2E25_0602</name>
</gene>
<protein>
    <submittedName>
        <fullName evidence="1">Uncharacterized protein</fullName>
    </submittedName>
</protein>
<dbReference type="Proteomes" id="UP000287533">
    <property type="component" value="Unassembled WGS sequence"/>
</dbReference>
<evidence type="ECO:0000313" key="2">
    <source>
        <dbReference type="Proteomes" id="UP000287533"/>
    </source>
</evidence>
<sequence>MASTLDQLRQTVRALADNSDKIGNQLAPFTHKFAQESQKVIAAIGNTATGQDKQIAQTLAAATKSLEQTIAALRQVKKTGDEWSARA</sequence>
<comment type="caution">
    <text evidence="1">The sequence shown here is derived from an EMBL/GenBank/DDBJ whole genome shotgun (WGS) entry which is preliminary data.</text>
</comment>
<dbReference type="EMBL" id="QXGL01000001">
    <property type="protein sequence ID" value="RSX54294.1"/>
    <property type="molecule type" value="Genomic_DNA"/>
</dbReference>
<name>A0A430FNA2_9BIFI</name>
<dbReference type="AlphaFoldDB" id="A0A430FNA2"/>
<dbReference type="RefSeq" id="WP_125979524.1">
    <property type="nucleotide sequence ID" value="NZ_QXGL01000001.1"/>
</dbReference>
<organism evidence="1 2">
    <name type="scientific">Bifidobacterium goeldii</name>
    <dbReference type="NCBI Taxonomy" id="2306975"/>
    <lineage>
        <taxon>Bacteria</taxon>
        <taxon>Bacillati</taxon>
        <taxon>Actinomycetota</taxon>
        <taxon>Actinomycetes</taxon>
        <taxon>Bifidobacteriales</taxon>
        <taxon>Bifidobacteriaceae</taxon>
        <taxon>Bifidobacterium</taxon>
    </lineage>
</organism>
<reference evidence="1 2" key="1">
    <citation type="submission" date="2018-09" db="EMBL/GenBank/DDBJ databases">
        <title>Characterization of the phylogenetic diversity of five novel species belonging to the genus Bifidobacterium.</title>
        <authorList>
            <person name="Lugli G.A."/>
            <person name="Duranti S."/>
            <person name="Milani C."/>
        </authorList>
    </citation>
    <scope>NUCLEOTIDE SEQUENCE [LARGE SCALE GENOMIC DNA]</scope>
    <source>
        <strain evidence="1 2">2034B</strain>
    </source>
</reference>